<sequence>MLMNHLVLFESHWKTSIPKLSPKKTFNCQNSIPSTRLLCENDRIIELLHTQLHHLVLTGHLILLYLVLTVDSECCIRCSSLKDIIIGKLALFFYSNYPVVPIFMFHFNHLQL</sequence>
<proteinExistence type="predicted"/>
<organism evidence="1">
    <name type="scientific">Cacopsylla melanoneura</name>
    <dbReference type="NCBI Taxonomy" id="428564"/>
    <lineage>
        <taxon>Eukaryota</taxon>
        <taxon>Metazoa</taxon>
        <taxon>Ecdysozoa</taxon>
        <taxon>Arthropoda</taxon>
        <taxon>Hexapoda</taxon>
        <taxon>Insecta</taxon>
        <taxon>Pterygota</taxon>
        <taxon>Neoptera</taxon>
        <taxon>Paraneoptera</taxon>
        <taxon>Hemiptera</taxon>
        <taxon>Sternorrhyncha</taxon>
        <taxon>Psylloidea</taxon>
        <taxon>Psyllidae</taxon>
        <taxon>Psyllinae</taxon>
        <taxon>Cacopsylla</taxon>
    </lineage>
</organism>
<dbReference type="EMBL" id="HBUF01243984">
    <property type="protein sequence ID" value="CAG6677878.1"/>
    <property type="molecule type" value="Transcribed_RNA"/>
</dbReference>
<accession>A0A8D8WZ35</accession>
<dbReference type="AlphaFoldDB" id="A0A8D8WZ35"/>
<reference evidence="1" key="1">
    <citation type="submission" date="2021-05" db="EMBL/GenBank/DDBJ databases">
        <authorList>
            <person name="Alioto T."/>
            <person name="Alioto T."/>
            <person name="Gomez Garrido J."/>
        </authorList>
    </citation>
    <scope>NUCLEOTIDE SEQUENCE</scope>
</reference>
<name>A0A8D8WZ35_9HEMI</name>
<evidence type="ECO:0000313" key="1">
    <source>
        <dbReference type="EMBL" id="CAG6677878.1"/>
    </source>
</evidence>
<protein>
    <submittedName>
        <fullName evidence="1">Uncharacterized protein</fullName>
    </submittedName>
</protein>